<proteinExistence type="predicted"/>
<evidence type="ECO:0000313" key="2">
    <source>
        <dbReference type="EMBL" id="RRT58892.1"/>
    </source>
</evidence>
<feature type="non-terminal residue" evidence="2">
    <location>
        <position position="72"/>
    </location>
</feature>
<accession>A0A426Z4J1</accession>
<reference evidence="2 3" key="1">
    <citation type="journal article" date="2014" name="Agronomy (Basel)">
        <title>A Draft Genome Sequence for Ensete ventricosum, the Drought-Tolerant Tree Against Hunger.</title>
        <authorList>
            <person name="Harrison J."/>
            <person name="Moore K.A."/>
            <person name="Paszkiewicz K."/>
            <person name="Jones T."/>
            <person name="Grant M."/>
            <person name="Ambacheew D."/>
            <person name="Muzemil S."/>
            <person name="Studholme D.J."/>
        </authorList>
    </citation>
    <scope>NUCLEOTIDE SEQUENCE [LARGE SCALE GENOMIC DNA]</scope>
</reference>
<dbReference type="AlphaFoldDB" id="A0A426Z4J1"/>
<feature type="compositionally biased region" description="Basic residues" evidence="1">
    <location>
        <begin position="31"/>
        <end position="50"/>
    </location>
</feature>
<feature type="compositionally biased region" description="Basic and acidic residues" evidence="1">
    <location>
        <begin position="19"/>
        <end position="30"/>
    </location>
</feature>
<feature type="region of interest" description="Disordered" evidence="1">
    <location>
        <begin position="1"/>
        <end position="72"/>
    </location>
</feature>
<evidence type="ECO:0000313" key="3">
    <source>
        <dbReference type="Proteomes" id="UP000287651"/>
    </source>
</evidence>
<protein>
    <submittedName>
        <fullName evidence="2">Uncharacterized protein</fullName>
    </submittedName>
</protein>
<dbReference type="Proteomes" id="UP000287651">
    <property type="component" value="Unassembled WGS sequence"/>
</dbReference>
<organism evidence="2 3">
    <name type="scientific">Ensete ventricosum</name>
    <name type="common">Abyssinian banana</name>
    <name type="synonym">Musa ensete</name>
    <dbReference type="NCBI Taxonomy" id="4639"/>
    <lineage>
        <taxon>Eukaryota</taxon>
        <taxon>Viridiplantae</taxon>
        <taxon>Streptophyta</taxon>
        <taxon>Embryophyta</taxon>
        <taxon>Tracheophyta</taxon>
        <taxon>Spermatophyta</taxon>
        <taxon>Magnoliopsida</taxon>
        <taxon>Liliopsida</taxon>
        <taxon>Zingiberales</taxon>
        <taxon>Musaceae</taxon>
        <taxon>Ensete</taxon>
    </lineage>
</organism>
<gene>
    <name evidence="2" type="ORF">B296_00046250</name>
</gene>
<comment type="caution">
    <text evidence="2">The sequence shown here is derived from an EMBL/GenBank/DDBJ whole genome shotgun (WGS) entry which is preliminary data.</text>
</comment>
<sequence length="72" mass="8590">MQTDHYRAVPPKSTVGSQLREKLTVGDRLREKKKKKKKKKRKRKKNRRREKYLLAHTPPPSHAGDFLPRETE</sequence>
<dbReference type="EMBL" id="AMZH03008465">
    <property type="protein sequence ID" value="RRT58892.1"/>
    <property type="molecule type" value="Genomic_DNA"/>
</dbReference>
<name>A0A426Z4J1_ENSVE</name>
<evidence type="ECO:0000256" key="1">
    <source>
        <dbReference type="SAM" id="MobiDB-lite"/>
    </source>
</evidence>